<gene>
    <name evidence="1" type="ORF">KB213_00725</name>
</gene>
<dbReference type="Proteomes" id="UP000677812">
    <property type="component" value="Unassembled WGS sequence"/>
</dbReference>
<protein>
    <recommendedName>
        <fullName evidence="3">DUF935 family protein</fullName>
    </recommendedName>
</protein>
<dbReference type="RefSeq" id="WP_211679948.1">
    <property type="nucleotide sequence ID" value="NZ_JAGRQH010000001.1"/>
</dbReference>
<dbReference type="EMBL" id="JAGRQH010000001">
    <property type="protein sequence ID" value="MBR0558586.1"/>
    <property type="molecule type" value="Genomic_DNA"/>
</dbReference>
<sequence length="198" mass="21527">MPRFTALASENIAFQPTLSVASAQWRGLDRLAHPRVNKAKYPQAPSHLQGESRVVSSLTDMCCCERLALWSIRCLSGHFRMPACRETRTTDGMFPDVFAPLFDAAEQAFSDAQMLLQQVDHPELNISRPGAQTLTTTEDALVNVVRAAQNDDTDKARQILGGLLSNHVAAGQVLTALTLLAECMAGAGHWLPRSGEVA</sequence>
<evidence type="ECO:0000313" key="2">
    <source>
        <dbReference type="Proteomes" id="UP000677812"/>
    </source>
</evidence>
<organism evidence="1 2">
    <name type="scientific">Neokomagataea anthophila</name>
    <dbReference type="NCBI Taxonomy" id="2826925"/>
    <lineage>
        <taxon>Bacteria</taxon>
        <taxon>Pseudomonadati</taxon>
        <taxon>Pseudomonadota</taxon>
        <taxon>Alphaproteobacteria</taxon>
        <taxon>Acetobacterales</taxon>
        <taxon>Acetobacteraceae</taxon>
        <taxon>Neokomagataea</taxon>
    </lineage>
</organism>
<evidence type="ECO:0000313" key="1">
    <source>
        <dbReference type="EMBL" id="MBR0558586.1"/>
    </source>
</evidence>
<reference evidence="1 2" key="1">
    <citation type="submission" date="2021-04" db="EMBL/GenBank/DDBJ databases">
        <title>The complete genome sequence of Neokomagataea sp. TBRC 2177.</title>
        <authorList>
            <person name="Charoenyingcharoen P."/>
            <person name="Yukphan P."/>
        </authorList>
    </citation>
    <scope>NUCLEOTIDE SEQUENCE [LARGE SCALE GENOMIC DNA]</scope>
    <source>
        <strain evidence="1 2">TBRC 2177</strain>
    </source>
</reference>
<proteinExistence type="predicted"/>
<evidence type="ECO:0008006" key="3">
    <source>
        <dbReference type="Google" id="ProtNLM"/>
    </source>
</evidence>
<accession>A0ABS5E432</accession>
<keyword evidence="2" id="KW-1185">Reference proteome</keyword>
<comment type="caution">
    <text evidence="1">The sequence shown here is derived from an EMBL/GenBank/DDBJ whole genome shotgun (WGS) entry which is preliminary data.</text>
</comment>
<name>A0ABS5E432_9PROT</name>